<accession>I7H6Z7</accession>
<dbReference type="AlphaFoldDB" id="I7H6Z7"/>
<protein>
    <submittedName>
        <fullName evidence="2">Uncharacterized protein</fullName>
    </submittedName>
</protein>
<evidence type="ECO:0000256" key="1">
    <source>
        <dbReference type="SAM" id="MobiDB-lite"/>
    </source>
</evidence>
<feature type="compositionally biased region" description="Acidic residues" evidence="1">
    <location>
        <begin position="22"/>
        <end position="32"/>
    </location>
</feature>
<dbReference type="HOGENOM" id="CLU_1807877_0_0_1"/>
<proteinExistence type="predicted"/>
<feature type="region of interest" description="Disordered" evidence="1">
    <location>
        <begin position="1"/>
        <end position="35"/>
    </location>
</feature>
<reference evidence="2" key="1">
    <citation type="submission" date="2012-06" db="EMBL/GenBank/DDBJ databases">
        <title>Reduced expression of the dysbindin gene in the ov mutant exhibiting mottled translucency of the larval skin in the silkworm, Bombyx mori.</title>
        <authorList>
            <person name="Wang L."/>
            <person name="Kiuchi T."/>
            <person name="Fujii T."/>
            <person name="Daimon T."/>
            <person name="Li M."/>
            <person name="Banno Y."/>
            <person name="Katsuma S."/>
            <person name="Shimada T."/>
        </authorList>
    </citation>
    <scope>NUCLEOTIDE SEQUENCE</scope>
    <source>
        <strain evidence="2">O66</strain>
        <tissue evidence="2">Posterior silk gland</tissue>
    </source>
</reference>
<evidence type="ECO:0000313" key="2">
    <source>
        <dbReference type="EMBL" id="BAM24360.1"/>
    </source>
</evidence>
<gene>
    <name evidence="2" type="primary">BGIBMGA004282</name>
</gene>
<sequence>MPSVSGRSHRDSKMANILNYGSEEESDKEEEGIIQPLGAPRMARMLMDEEDEEVERGNQLLTHRKFRKALIIDLLSAHGTRISISKTITKLHTPAQYDLIKSGKTDRLKRKCAVCGKRTITYCKACNVAMCLFTCYEPYHNSH</sequence>
<dbReference type="EMBL" id="AB728503">
    <property type="protein sequence ID" value="BAM24360.1"/>
    <property type="molecule type" value="Genomic_DNA"/>
</dbReference>
<name>I7H6Z7_BOMMO</name>
<organism evidence="2">
    <name type="scientific">Bombyx mori</name>
    <name type="common">Silk moth</name>
    <dbReference type="NCBI Taxonomy" id="7091"/>
    <lineage>
        <taxon>Eukaryota</taxon>
        <taxon>Metazoa</taxon>
        <taxon>Ecdysozoa</taxon>
        <taxon>Arthropoda</taxon>
        <taxon>Hexapoda</taxon>
        <taxon>Insecta</taxon>
        <taxon>Pterygota</taxon>
        <taxon>Neoptera</taxon>
        <taxon>Endopterygota</taxon>
        <taxon>Lepidoptera</taxon>
        <taxon>Glossata</taxon>
        <taxon>Ditrysia</taxon>
        <taxon>Bombycoidea</taxon>
        <taxon>Bombycidae</taxon>
        <taxon>Bombycinae</taxon>
        <taxon>Bombyx</taxon>
    </lineage>
</organism>